<gene>
    <name evidence="9" type="ORF">DSM19430T_12030</name>
</gene>
<dbReference type="SUPFAM" id="SSF58104">
    <property type="entry name" value="Methyl-accepting chemotaxis protein (MCP) signaling domain"/>
    <property type="match status" value="1"/>
</dbReference>
<keyword evidence="6" id="KW-0812">Transmembrane</keyword>
<evidence type="ECO:0000256" key="5">
    <source>
        <dbReference type="SAM" id="MobiDB-lite"/>
    </source>
</evidence>
<dbReference type="Gene3D" id="1.10.287.950">
    <property type="entry name" value="Methyl-accepting chemotaxis protein"/>
    <property type="match status" value="1"/>
</dbReference>
<evidence type="ECO:0000256" key="1">
    <source>
        <dbReference type="ARBA" id="ARBA00023224"/>
    </source>
</evidence>
<dbReference type="CDD" id="cd06225">
    <property type="entry name" value="HAMP"/>
    <property type="match status" value="1"/>
</dbReference>
<dbReference type="PROSITE" id="PS50111">
    <property type="entry name" value="CHEMOTAXIS_TRANSDUC_2"/>
    <property type="match status" value="1"/>
</dbReference>
<dbReference type="CDD" id="cd11386">
    <property type="entry name" value="MCP_signal"/>
    <property type="match status" value="1"/>
</dbReference>
<comment type="caution">
    <text evidence="9">The sequence shown here is derived from an EMBL/GenBank/DDBJ whole genome shotgun (WGS) entry which is preliminary data.</text>
</comment>
<name>A0A7J0BS60_9BACT</name>
<dbReference type="AlphaFoldDB" id="A0A7J0BS60"/>
<comment type="similarity">
    <text evidence="2">Belongs to the methyl-accepting chemotaxis (MCP) protein family.</text>
</comment>
<evidence type="ECO:0000313" key="9">
    <source>
        <dbReference type="EMBL" id="GFM36519.1"/>
    </source>
</evidence>
<evidence type="ECO:0000256" key="4">
    <source>
        <dbReference type="SAM" id="Coils"/>
    </source>
</evidence>
<feature type="transmembrane region" description="Helical" evidence="6">
    <location>
        <begin position="324"/>
        <end position="349"/>
    </location>
</feature>
<feature type="compositionally biased region" description="Basic and acidic residues" evidence="5">
    <location>
        <begin position="420"/>
        <end position="436"/>
    </location>
</feature>
<evidence type="ECO:0000259" key="7">
    <source>
        <dbReference type="PROSITE" id="PS50111"/>
    </source>
</evidence>
<dbReference type="PANTHER" id="PTHR32089">
    <property type="entry name" value="METHYL-ACCEPTING CHEMOTAXIS PROTEIN MCPB"/>
    <property type="match status" value="1"/>
</dbReference>
<dbReference type="GO" id="GO:0007165">
    <property type="term" value="P:signal transduction"/>
    <property type="evidence" value="ECO:0007669"/>
    <property type="project" value="UniProtKB-KW"/>
</dbReference>
<dbReference type="PANTHER" id="PTHR32089:SF112">
    <property type="entry name" value="LYSOZYME-LIKE PROTEIN-RELATED"/>
    <property type="match status" value="1"/>
</dbReference>
<feature type="domain" description="Methyl-accepting transducer" evidence="7">
    <location>
        <begin position="446"/>
        <end position="682"/>
    </location>
</feature>
<evidence type="ECO:0000256" key="3">
    <source>
        <dbReference type="PROSITE-ProRule" id="PRU00284"/>
    </source>
</evidence>
<dbReference type="InterPro" id="IPR003660">
    <property type="entry name" value="HAMP_dom"/>
</dbReference>
<feature type="domain" description="HAMP" evidence="8">
    <location>
        <begin position="346"/>
        <end position="398"/>
    </location>
</feature>
<evidence type="ECO:0000256" key="2">
    <source>
        <dbReference type="ARBA" id="ARBA00029447"/>
    </source>
</evidence>
<dbReference type="GO" id="GO:0006935">
    <property type="term" value="P:chemotaxis"/>
    <property type="evidence" value="ECO:0007669"/>
    <property type="project" value="InterPro"/>
</dbReference>
<dbReference type="RefSeq" id="WP_174409190.1">
    <property type="nucleotide sequence ID" value="NZ_BLVP01000006.1"/>
</dbReference>
<dbReference type="GO" id="GO:0016020">
    <property type="term" value="C:membrane"/>
    <property type="evidence" value="ECO:0007669"/>
    <property type="project" value="InterPro"/>
</dbReference>
<feature type="region of interest" description="Disordered" evidence="5">
    <location>
        <begin position="458"/>
        <end position="480"/>
    </location>
</feature>
<evidence type="ECO:0000259" key="8">
    <source>
        <dbReference type="PROSITE" id="PS50885"/>
    </source>
</evidence>
<dbReference type="GO" id="GO:0004888">
    <property type="term" value="F:transmembrane signaling receptor activity"/>
    <property type="evidence" value="ECO:0007669"/>
    <property type="project" value="InterPro"/>
</dbReference>
<keyword evidence="10" id="KW-1185">Reference proteome</keyword>
<dbReference type="InterPro" id="IPR004090">
    <property type="entry name" value="Chemotax_Me-accpt_rcpt"/>
</dbReference>
<feature type="region of interest" description="Disordered" evidence="5">
    <location>
        <begin position="404"/>
        <end position="437"/>
    </location>
</feature>
<dbReference type="Proteomes" id="UP000503820">
    <property type="component" value="Unassembled WGS sequence"/>
</dbReference>
<dbReference type="CDD" id="cd12913">
    <property type="entry name" value="PDC1_MCP_like"/>
    <property type="match status" value="1"/>
</dbReference>
<dbReference type="SMART" id="SM00283">
    <property type="entry name" value="MA"/>
    <property type="match status" value="1"/>
</dbReference>
<feature type="coiled-coil region" evidence="4">
    <location>
        <begin position="692"/>
        <end position="719"/>
    </location>
</feature>
<proteinExistence type="inferred from homology"/>
<sequence>MNMSVRYKVLALIAVTIVVSLAGYVILLGNVREMEARYVEETKRAVESRIETEAEKINTYMAVMQDAADSIATAGEALLRVRQATGEDIEAQVRAFLESAVAKYPTAVGSGLWFEPNVFFEDRQYYGPYAYWDSGKIAFTMDYNTAEYDYHKQDWYTQAIPADWNRRQRRDARVYWSAPYEDSEGTNALMITVGGILYGPDGAIAGMSTLDVSMEDLRRVVGDIRVTESSLAFAVDTRYGLIAAYPADNARLLKPVSSLPFSMEADKGLMNLGSGQSTQFTTQIEGVEHLVFYSVTQTGMGLGIAVPAPELFAQANALMQANTWTTAGVIAALLLLSGVILVALNAMVIRPIMALSGFSRAVAEGNLDASIQGSFHSEFGVLRGAMVSMVASLKEKMREAEMQTQEARASAQAAESARAVAEEATRKAESAKREGMHAAAQRLQGVVEVVSSASTELSAQIDESSRGAEAQSERVAETASAMEEMSASVMEIARNAEATATLSEESRQAAQAGAEQFAVVLRDVGAVNNGFMTVYGSVEELSRKADGIGMIAQTIEDIADQTNLLALNAAIEAARAGDAGRGFAVVADEVRKLAEKTMTATKEVGQSISAIQQAVRETLGGMDKNKGVLAQSMEGMGKAEELLGHIVSFSLKASDQVRAIATAAEQQSSATEEISNSIEDVNRISSETADAMREASRAVAELSEQAGELKKLIVELEGQ</sequence>
<organism evidence="9 10">
    <name type="scientific">Desulfovibrio psychrotolerans</name>
    <dbReference type="NCBI Taxonomy" id="415242"/>
    <lineage>
        <taxon>Bacteria</taxon>
        <taxon>Pseudomonadati</taxon>
        <taxon>Thermodesulfobacteriota</taxon>
        <taxon>Desulfovibrionia</taxon>
        <taxon>Desulfovibrionales</taxon>
        <taxon>Desulfovibrionaceae</taxon>
        <taxon>Desulfovibrio</taxon>
    </lineage>
</organism>
<dbReference type="PROSITE" id="PS50885">
    <property type="entry name" value="HAMP"/>
    <property type="match status" value="1"/>
</dbReference>
<keyword evidence="6" id="KW-0472">Membrane</keyword>
<accession>A0A7J0BS60</accession>
<dbReference type="SMART" id="SM00304">
    <property type="entry name" value="HAMP"/>
    <property type="match status" value="1"/>
</dbReference>
<keyword evidence="4" id="KW-0175">Coiled coil</keyword>
<dbReference type="EMBL" id="BLVP01000006">
    <property type="protein sequence ID" value="GFM36519.1"/>
    <property type="molecule type" value="Genomic_DNA"/>
</dbReference>
<reference evidence="9 10" key="1">
    <citation type="submission" date="2020-05" db="EMBL/GenBank/DDBJ databases">
        <title>Draft genome sequence of Desulfovibrio psychrotolerans JS1T.</title>
        <authorList>
            <person name="Ueno A."/>
            <person name="Tamazawa S."/>
            <person name="Tamamura S."/>
            <person name="Murakami T."/>
            <person name="Kiyama T."/>
            <person name="Inomata H."/>
            <person name="Amano Y."/>
            <person name="Miyakawa K."/>
            <person name="Tamaki H."/>
            <person name="Naganuma T."/>
            <person name="Kaneko K."/>
        </authorList>
    </citation>
    <scope>NUCLEOTIDE SEQUENCE [LARGE SCALE GENOMIC DNA]</scope>
    <source>
        <strain evidence="9 10">JS1</strain>
    </source>
</reference>
<dbReference type="Pfam" id="PF22673">
    <property type="entry name" value="MCP-like_PDC_1"/>
    <property type="match status" value="1"/>
</dbReference>
<feature type="compositionally biased region" description="Basic and acidic residues" evidence="5">
    <location>
        <begin position="463"/>
        <end position="476"/>
    </location>
</feature>
<dbReference type="InterPro" id="IPR004089">
    <property type="entry name" value="MCPsignal_dom"/>
</dbReference>
<protein>
    <submittedName>
        <fullName evidence="9">Methyl-accepting chemotaxis protein</fullName>
    </submittedName>
</protein>
<evidence type="ECO:0000256" key="6">
    <source>
        <dbReference type="SAM" id="Phobius"/>
    </source>
</evidence>
<keyword evidence="1 3" id="KW-0807">Transducer</keyword>
<dbReference type="Gene3D" id="6.10.340.10">
    <property type="match status" value="1"/>
</dbReference>
<feature type="compositionally biased region" description="Low complexity" evidence="5">
    <location>
        <begin position="405"/>
        <end position="419"/>
    </location>
</feature>
<dbReference type="Gene3D" id="3.30.450.20">
    <property type="entry name" value="PAS domain"/>
    <property type="match status" value="1"/>
</dbReference>
<keyword evidence="6" id="KW-1133">Transmembrane helix</keyword>
<evidence type="ECO:0000313" key="10">
    <source>
        <dbReference type="Proteomes" id="UP000503820"/>
    </source>
</evidence>
<dbReference type="Pfam" id="PF00015">
    <property type="entry name" value="MCPsignal"/>
    <property type="match status" value="1"/>
</dbReference>
<dbReference type="PRINTS" id="PR00260">
    <property type="entry name" value="CHEMTRNSDUCR"/>
</dbReference>